<proteinExistence type="predicted"/>
<dbReference type="EMBL" id="CM020620">
    <property type="protein sequence ID" value="KAK1869638.1"/>
    <property type="molecule type" value="Genomic_DNA"/>
</dbReference>
<accession>A0ACC3CID6</accession>
<evidence type="ECO:0000313" key="2">
    <source>
        <dbReference type="Proteomes" id="UP000798662"/>
    </source>
</evidence>
<gene>
    <name evidence="1" type="ORF">I4F81_012108</name>
</gene>
<organism evidence="1 2">
    <name type="scientific">Pyropia yezoensis</name>
    <name type="common">Susabi-nori</name>
    <name type="synonym">Porphyra yezoensis</name>
    <dbReference type="NCBI Taxonomy" id="2788"/>
    <lineage>
        <taxon>Eukaryota</taxon>
        <taxon>Rhodophyta</taxon>
        <taxon>Bangiophyceae</taxon>
        <taxon>Bangiales</taxon>
        <taxon>Bangiaceae</taxon>
        <taxon>Pyropia</taxon>
    </lineage>
</organism>
<dbReference type="Proteomes" id="UP000798662">
    <property type="component" value="Chromosome 3"/>
</dbReference>
<protein>
    <submittedName>
        <fullName evidence="1">Uncharacterized protein</fullName>
    </submittedName>
</protein>
<sequence length="230" mass="24127">MVDYDEVLWTELEFLRLHASILRTLSSTENVGGGRAEVKKKGAPPPLPHAADALDLRARIDALQRKALRMLHRAQLEARAGGGAGGPSPWPGVDPDTPDAEALADCYVSSADDASGAGGVAGDGDEDGDAALVDAQRPVQEALTGEMLALVGRLKRNVQGMADDLVTDAAVLDATDAAVDANLSGVVRQRGTLASYAKRATLSWWTGLGGLAVALGVFLFVYLFVIKLPW</sequence>
<keyword evidence="2" id="KW-1185">Reference proteome</keyword>
<comment type="caution">
    <text evidence="1">The sequence shown here is derived from an EMBL/GenBank/DDBJ whole genome shotgun (WGS) entry which is preliminary data.</text>
</comment>
<name>A0ACC3CID6_PYRYE</name>
<evidence type="ECO:0000313" key="1">
    <source>
        <dbReference type="EMBL" id="KAK1869638.1"/>
    </source>
</evidence>
<reference evidence="1" key="1">
    <citation type="submission" date="2019-11" db="EMBL/GenBank/DDBJ databases">
        <title>Nori genome reveals adaptations in red seaweeds to the harsh intertidal environment.</title>
        <authorList>
            <person name="Wang D."/>
            <person name="Mao Y."/>
        </authorList>
    </citation>
    <scope>NUCLEOTIDE SEQUENCE</scope>
    <source>
        <tissue evidence="1">Gametophyte</tissue>
    </source>
</reference>